<feature type="compositionally biased region" description="Polar residues" evidence="1">
    <location>
        <begin position="66"/>
        <end position="88"/>
    </location>
</feature>
<protein>
    <submittedName>
        <fullName evidence="2">Uncharacterized protein</fullName>
    </submittedName>
</protein>
<evidence type="ECO:0000313" key="2">
    <source>
        <dbReference type="EMBL" id="WFC97515.1"/>
    </source>
</evidence>
<dbReference type="Proteomes" id="UP001219567">
    <property type="component" value="Chromosome 1"/>
</dbReference>
<sequence length="162" mass="17323">MDQSSFLAQLSKQQQALDDSRTLDKLQLASTHSVLGPFENESTLSMPSIVQALAEQQTSESTSSSHLSPVKTSSASIANEKTSQSLSPQKLRGTLPPLSAPITNSSKNLAKTSSPKQTEVLHSFFQSLLKKPSDSPTKSPTKTQSSTIQGSQDPPERGIDRG</sequence>
<feature type="region of interest" description="Disordered" evidence="1">
    <location>
        <begin position="46"/>
        <end position="162"/>
    </location>
</feature>
<accession>A0AAJ5YNX5</accession>
<keyword evidence="3" id="KW-1185">Reference proteome</keyword>
<feature type="compositionally biased region" description="Polar residues" evidence="1">
    <location>
        <begin position="101"/>
        <end position="117"/>
    </location>
</feature>
<dbReference type="EMBL" id="CP119943">
    <property type="protein sequence ID" value="WFC97515.1"/>
    <property type="molecule type" value="Genomic_DNA"/>
</dbReference>
<organism evidence="2 3">
    <name type="scientific">Malassezia yamatoensis</name>
    <dbReference type="NCBI Taxonomy" id="253288"/>
    <lineage>
        <taxon>Eukaryota</taxon>
        <taxon>Fungi</taxon>
        <taxon>Dikarya</taxon>
        <taxon>Basidiomycota</taxon>
        <taxon>Ustilaginomycotina</taxon>
        <taxon>Malasseziomycetes</taxon>
        <taxon>Malasseziales</taxon>
        <taxon>Malasseziaceae</taxon>
        <taxon>Malassezia</taxon>
    </lineage>
</organism>
<dbReference type="AlphaFoldDB" id="A0AAJ5YNX5"/>
<evidence type="ECO:0000256" key="1">
    <source>
        <dbReference type="SAM" id="MobiDB-lite"/>
    </source>
</evidence>
<evidence type="ECO:0000313" key="3">
    <source>
        <dbReference type="Proteomes" id="UP001219567"/>
    </source>
</evidence>
<feature type="compositionally biased region" description="Low complexity" evidence="1">
    <location>
        <begin position="134"/>
        <end position="147"/>
    </location>
</feature>
<reference evidence="2 3" key="1">
    <citation type="submission" date="2023-03" db="EMBL/GenBank/DDBJ databases">
        <title>Mating type loci evolution in Malassezia.</title>
        <authorList>
            <person name="Coelho M.A."/>
        </authorList>
    </citation>
    <scope>NUCLEOTIDE SEQUENCE [LARGE SCALE GENOMIC DNA]</scope>
    <source>
        <strain evidence="2 3">CBS 9725</strain>
    </source>
</reference>
<feature type="compositionally biased region" description="Low complexity" evidence="1">
    <location>
        <begin position="55"/>
        <end position="65"/>
    </location>
</feature>
<name>A0AAJ5YNX5_9BASI</name>
<gene>
    <name evidence="2" type="ORF">MYAM1_000229</name>
</gene>
<proteinExistence type="predicted"/>